<proteinExistence type="predicted"/>
<gene>
    <name evidence="1" type="ORF">LSTR_LSTR017328</name>
</gene>
<evidence type="ECO:0000313" key="1">
    <source>
        <dbReference type="EMBL" id="RZF49061.1"/>
    </source>
</evidence>
<evidence type="ECO:0000313" key="2">
    <source>
        <dbReference type="Proteomes" id="UP000291343"/>
    </source>
</evidence>
<sequence>MTHVYETSAAFDECYKSDDPSYQNTYLRSMEKKPKRIILMLDVGSSLSLNQLDTAKRV</sequence>
<reference evidence="1 2" key="1">
    <citation type="journal article" date="2017" name="Gigascience">
        <title>Genome sequence of the small brown planthopper, Laodelphax striatellus.</title>
        <authorList>
            <person name="Zhu J."/>
            <person name="Jiang F."/>
            <person name="Wang X."/>
            <person name="Yang P."/>
            <person name="Bao Y."/>
            <person name="Zhao W."/>
            <person name="Wang W."/>
            <person name="Lu H."/>
            <person name="Wang Q."/>
            <person name="Cui N."/>
            <person name="Li J."/>
            <person name="Chen X."/>
            <person name="Luo L."/>
            <person name="Yu J."/>
            <person name="Kang L."/>
            <person name="Cui F."/>
        </authorList>
    </citation>
    <scope>NUCLEOTIDE SEQUENCE [LARGE SCALE GENOMIC DNA]</scope>
    <source>
        <strain evidence="1">Lst14</strain>
    </source>
</reference>
<dbReference type="EMBL" id="QKKF02000394">
    <property type="protein sequence ID" value="RZF49061.1"/>
    <property type="molecule type" value="Genomic_DNA"/>
</dbReference>
<keyword evidence="2" id="KW-1185">Reference proteome</keyword>
<dbReference type="InParanoid" id="A0A482XY55"/>
<protein>
    <submittedName>
        <fullName evidence="1">Uncharacterized protein</fullName>
    </submittedName>
</protein>
<organism evidence="1 2">
    <name type="scientific">Laodelphax striatellus</name>
    <name type="common">Small brown planthopper</name>
    <name type="synonym">Delphax striatella</name>
    <dbReference type="NCBI Taxonomy" id="195883"/>
    <lineage>
        <taxon>Eukaryota</taxon>
        <taxon>Metazoa</taxon>
        <taxon>Ecdysozoa</taxon>
        <taxon>Arthropoda</taxon>
        <taxon>Hexapoda</taxon>
        <taxon>Insecta</taxon>
        <taxon>Pterygota</taxon>
        <taxon>Neoptera</taxon>
        <taxon>Paraneoptera</taxon>
        <taxon>Hemiptera</taxon>
        <taxon>Auchenorrhyncha</taxon>
        <taxon>Fulgoroidea</taxon>
        <taxon>Delphacidae</taxon>
        <taxon>Criomorphinae</taxon>
        <taxon>Laodelphax</taxon>
    </lineage>
</organism>
<dbReference type="Proteomes" id="UP000291343">
    <property type="component" value="Unassembled WGS sequence"/>
</dbReference>
<feature type="non-terminal residue" evidence="1">
    <location>
        <position position="58"/>
    </location>
</feature>
<dbReference type="AlphaFoldDB" id="A0A482XY55"/>
<comment type="caution">
    <text evidence="1">The sequence shown here is derived from an EMBL/GenBank/DDBJ whole genome shotgun (WGS) entry which is preliminary data.</text>
</comment>
<name>A0A482XY55_LAOST</name>
<accession>A0A482XY55</accession>